<dbReference type="InterPro" id="IPR011991">
    <property type="entry name" value="ArsR-like_HTH"/>
</dbReference>
<dbReference type="Proteomes" id="UP000199137">
    <property type="component" value="Unassembled WGS sequence"/>
</dbReference>
<dbReference type="Gene3D" id="1.10.10.10">
    <property type="entry name" value="Winged helix-like DNA-binding domain superfamily/Winged helix DNA-binding domain"/>
    <property type="match status" value="1"/>
</dbReference>
<feature type="domain" description="HTH marR-type" evidence="1">
    <location>
        <begin position="6"/>
        <end position="146"/>
    </location>
</feature>
<dbReference type="STRING" id="112413.SAMN05421854_107128"/>
<keyword evidence="2" id="KW-0238">DNA-binding</keyword>
<dbReference type="OrthoDB" id="8129006at2"/>
<name>A0A1I5TJV1_9PSEU</name>
<evidence type="ECO:0000313" key="2">
    <source>
        <dbReference type="EMBL" id="SFP83141.1"/>
    </source>
</evidence>
<protein>
    <submittedName>
        <fullName evidence="2">DNA-binding transcriptional regulator, MarR family</fullName>
    </submittedName>
</protein>
<dbReference type="GO" id="GO:0006950">
    <property type="term" value="P:response to stress"/>
    <property type="evidence" value="ECO:0007669"/>
    <property type="project" value="TreeGrafter"/>
</dbReference>
<dbReference type="GO" id="GO:0003677">
    <property type="term" value="F:DNA binding"/>
    <property type="evidence" value="ECO:0007669"/>
    <property type="project" value="UniProtKB-KW"/>
</dbReference>
<dbReference type="CDD" id="cd00090">
    <property type="entry name" value="HTH_ARSR"/>
    <property type="match status" value="1"/>
</dbReference>
<dbReference type="EMBL" id="FOWC01000007">
    <property type="protein sequence ID" value="SFP83141.1"/>
    <property type="molecule type" value="Genomic_DNA"/>
</dbReference>
<evidence type="ECO:0000259" key="1">
    <source>
        <dbReference type="PROSITE" id="PS50995"/>
    </source>
</evidence>
<gene>
    <name evidence="2" type="ORF">SAMN05421854_107128</name>
</gene>
<dbReference type="PROSITE" id="PS50995">
    <property type="entry name" value="HTH_MARR_2"/>
    <property type="match status" value="1"/>
</dbReference>
<proteinExistence type="predicted"/>
<organism evidence="2 3">
    <name type="scientific">Amycolatopsis rubida</name>
    <dbReference type="NCBI Taxonomy" id="112413"/>
    <lineage>
        <taxon>Bacteria</taxon>
        <taxon>Bacillati</taxon>
        <taxon>Actinomycetota</taxon>
        <taxon>Actinomycetes</taxon>
        <taxon>Pseudonocardiales</taxon>
        <taxon>Pseudonocardiaceae</taxon>
        <taxon>Amycolatopsis</taxon>
    </lineage>
</organism>
<sequence>MSAVSNEEREALLAEVENAMRLSTVRGIFFHQAVAQRAGMTASDLNCVNILVAEGPLTAGQLAVRVGLTRGGAITSALDRLEKAGYVVRERDPADRRQVLIRHTDAVIARLEPLLTGFLTQWTEIATSRTDHELRVLLDYFQRSNEAVGSAIAALQER</sequence>
<dbReference type="PANTHER" id="PTHR33164:SF106">
    <property type="entry name" value="TRANSCRIPTIONAL REGULATORY PROTEIN"/>
    <property type="match status" value="1"/>
</dbReference>
<accession>A0A1I5TJV1</accession>
<dbReference type="InterPro" id="IPR036388">
    <property type="entry name" value="WH-like_DNA-bd_sf"/>
</dbReference>
<dbReference type="InterPro" id="IPR039422">
    <property type="entry name" value="MarR/SlyA-like"/>
</dbReference>
<dbReference type="SMART" id="SM00347">
    <property type="entry name" value="HTH_MARR"/>
    <property type="match status" value="1"/>
</dbReference>
<dbReference type="SUPFAM" id="SSF46785">
    <property type="entry name" value="Winged helix' DNA-binding domain"/>
    <property type="match status" value="1"/>
</dbReference>
<dbReference type="InterPro" id="IPR036390">
    <property type="entry name" value="WH_DNA-bd_sf"/>
</dbReference>
<evidence type="ECO:0000313" key="3">
    <source>
        <dbReference type="Proteomes" id="UP000199137"/>
    </source>
</evidence>
<dbReference type="PANTHER" id="PTHR33164">
    <property type="entry name" value="TRANSCRIPTIONAL REGULATOR, MARR FAMILY"/>
    <property type="match status" value="1"/>
</dbReference>
<reference evidence="3" key="1">
    <citation type="submission" date="2016-10" db="EMBL/GenBank/DDBJ databases">
        <authorList>
            <person name="Varghese N."/>
            <person name="Submissions S."/>
        </authorList>
    </citation>
    <scope>NUCLEOTIDE SEQUENCE [LARGE SCALE GENOMIC DNA]</scope>
    <source>
        <strain evidence="3">DSM 44637</strain>
    </source>
</reference>
<dbReference type="AlphaFoldDB" id="A0A1I5TJV1"/>
<dbReference type="GO" id="GO:0003700">
    <property type="term" value="F:DNA-binding transcription factor activity"/>
    <property type="evidence" value="ECO:0007669"/>
    <property type="project" value="InterPro"/>
</dbReference>
<dbReference type="InterPro" id="IPR000835">
    <property type="entry name" value="HTH_MarR-typ"/>
</dbReference>
<dbReference type="Pfam" id="PF12802">
    <property type="entry name" value="MarR_2"/>
    <property type="match status" value="1"/>
</dbReference>